<comment type="caution">
    <text evidence="2">The sequence shown here is derived from an EMBL/GenBank/DDBJ whole genome shotgun (WGS) entry which is preliminary data.</text>
</comment>
<organism evidence="2 3">
    <name type="scientific">Candidatus Accumulibacter phosphatis</name>
    <dbReference type="NCBI Taxonomy" id="327160"/>
    <lineage>
        <taxon>Bacteria</taxon>
        <taxon>Pseudomonadati</taxon>
        <taxon>Pseudomonadota</taxon>
        <taxon>Betaproteobacteria</taxon>
        <taxon>Candidatus Accumulibacter</taxon>
    </lineage>
</organism>
<feature type="transmembrane region" description="Helical" evidence="1">
    <location>
        <begin position="104"/>
        <end position="126"/>
    </location>
</feature>
<reference evidence="2 3" key="1">
    <citation type="submission" date="2014-02" db="EMBL/GenBank/DDBJ databases">
        <title>Expanding our view of genomic diversity in Candidatus Accumulibacter clades.</title>
        <authorList>
            <person name="Skennerton C.T."/>
            <person name="Barr J.J."/>
            <person name="Slater F.R."/>
            <person name="Bond P.L."/>
            <person name="Tyson G.W."/>
        </authorList>
    </citation>
    <scope>NUCLEOTIDE SEQUENCE [LARGE SCALE GENOMIC DNA]</scope>
    <source>
        <strain evidence="3">BA-91</strain>
    </source>
</reference>
<evidence type="ECO:0000313" key="3">
    <source>
        <dbReference type="Proteomes" id="UP000020077"/>
    </source>
</evidence>
<dbReference type="AlphaFoldDB" id="A0A080M632"/>
<feature type="transmembrane region" description="Helical" evidence="1">
    <location>
        <begin position="163"/>
        <end position="180"/>
    </location>
</feature>
<keyword evidence="1" id="KW-1133">Transmembrane helix</keyword>
<keyword evidence="1" id="KW-0812">Transmembrane</keyword>
<sequence>MLQRLITQWVYGGALAGLLLLVLSPLLIANWSIPLAATFLHLPAYMIHQYEEHDHDRFRLFFNETIGKGFDVLSPLAVFVTNVPGVWGVIALSLYGAVSANLGWALVAVYLVLVNAVVHIVHAVIFRRYNPGLVTAVVVFLPLGAFTLIAVNHAGGGSMSSHALGLVAAVAIHAAILLHVRRKLVVLQRAQTGSAA</sequence>
<name>A0A080M632_9PROT</name>
<feature type="transmembrane region" description="Helical" evidence="1">
    <location>
        <begin position="133"/>
        <end position="151"/>
    </location>
</feature>
<dbReference type="Proteomes" id="UP000020077">
    <property type="component" value="Unassembled WGS sequence"/>
</dbReference>
<feature type="transmembrane region" description="Helical" evidence="1">
    <location>
        <begin position="9"/>
        <end position="27"/>
    </location>
</feature>
<dbReference type="InterPro" id="IPR025671">
    <property type="entry name" value="HXXEE"/>
</dbReference>
<proteinExistence type="predicted"/>
<keyword evidence="1" id="KW-0472">Membrane</keyword>
<evidence type="ECO:0008006" key="4">
    <source>
        <dbReference type="Google" id="ProtNLM"/>
    </source>
</evidence>
<gene>
    <name evidence="2" type="ORF">AW09_002288</name>
</gene>
<evidence type="ECO:0000313" key="2">
    <source>
        <dbReference type="EMBL" id="KFB72524.1"/>
    </source>
</evidence>
<protein>
    <recommendedName>
        <fullName evidence="4">HXXEE domain-containing protein</fullName>
    </recommendedName>
</protein>
<accession>A0A080M632</accession>
<dbReference type="Pfam" id="PF13787">
    <property type="entry name" value="HXXEE"/>
    <property type="match status" value="1"/>
</dbReference>
<dbReference type="EMBL" id="JDVG02000377">
    <property type="protein sequence ID" value="KFB72524.1"/>
    <property type="molecule type" value="Genomic_DNA"/>
</dbReference>
<feature type="transmembrane region" description="Helical" evidence="1">
    <location>
        <begin position="72"/>
        <end position="98"/>
    </location>
</feature>
<evidence type="ECO:0000256" key="1">
    <source>
        <dbReference type="SAM" id="Phobius"/>
    </source>
</evidence>